<dbReference type="Proteomes" id="UP001162889">
    <property type="component" value="Unassembled WGS sequence"/>
</dbReference>
<dbReference type="EMBL" id="JAHTGR010000006">
    <property type="protein sequence ID" value="MBV6321973.1"/>
    <property type="molecule type" value="Genomic_DNA"/>
</dbReference>
<gene>
    <name evidence="1" type="ORF">KVP70_13575</name>
    <name evidence="2" type="ORF">L1274_000718</name>
</gene>
<evidence type="ECO:0000313" key="4">
    <source>
        <dbReference type="Proteomes" id="UP001162889"/>
    </source>
</evidence>
<evidence type="ECO:0000313" key="1">
    <source>
        <dbReference type="EMBL" id="MBV6321973.1"/>
    </source>
</evidence>
<comment type="caution">
    <text evidence="1">The sequence shown here is derived from an EMBL/GenBank/DDBJ whole genome shotgun (WGS) entry which is preliminary data.</text>
</comment>
<reference evidence="1" key="1">
    <citation type="submission" date="2021-07" db="EMBL/GenBank/DDBJ databases">
        <title>Characterization of violacein-producing bacteria and related species.</title>
        <authorList>
            <person name="Wilson H.S."/>
            <person name="De Leon M.E."/>
        </authorList>
    </citation>
    <scope>NUCLEOTIDE SEQUENCE</scope>
    <source>
        <strain evidence="1">HSC-15S17</strain>
    </source>
</reference>
<accession>A0AA41L284</accession>
<keyword evidence="4" id="KW-1185">Reference proteome</keyword>
<dbReference type="Proteomes" id="UP001155901">
    <property type="component" value="Unassembled WGS sequence"/>
</dbReference>
<reference evidence="2" key="2">
    <citation type="submission" date="2022-03" db="EMBL/GenBank/DDBJ databases">
        <title>Genome Encyclopedia of Bacteria and Archaea VI: Functional Genomics of Type Strains.</title>
        <authorList>
            <person name="Whitman W."/>
        </authorList>
    </citation>
    <scope>NUCLEOTIDE SEQUENCE</scope>
    <source>
        <strain evidence="2">HSC-15S17</strain>
    </source>
</reference>
<evidence type="ECO:0000313" key="3">
    <source>
        <dbReference type="Proteomes" id="UP001155901"/>
    </source>
</evidence>
<name>A0AA41L284_9BURK</name>
<sequence>MSARDQVPVETPRDLVEQHDMRIHRAKQKCRPVLYRGLKYFIAGFCWHKGDEEMIVYLEGIAGPVRPCDITVLEN</sequence>
<dbReference type="EMBL" id="JALJZU010000001">
    <property type="protein sequence ID" value="MCP2007030.1"/>
    <property type="molecule type" value="Genomic_DNA"/>
</dbReference>
<dbReference type="RefSeq" id="WP_217942758.1">
    <property type="nucleotide sequence ID" value="NZ_JAHTGR010000006.1"/>
</dbReference>
<protein>
    <submittedName>
        <fullName evidence="1">Uncharacterized protein</fullName>
    </submittedName>
</protein>
<evidence type="ECO:0000313" key="2">
    <source>
        <dbReference type="EMBL" id="MCP2007030.1"/>
    </source>
</evidence>
<proteinExistence type="predicted"/>
<organism evidence="1 3">
    <name type="scientific">Duganella violaceipulchra</name>
    <dbReference type="NCBI Taxonomy" id="2849652"/>
    <lineage>
        <taxon>Bacteria</taxon>
        <taxon>Pseudomonadati</taxon>
        <taxon>Pseudomonadota</taxon>
        <taxon>Betaproteobacteria</taxon>
        <taxon>Burkholderiales</taxon>
        <taxon>Oxalobacteraceae</taxon>
        <taxon>Telluria group</taxon>
        <taxon>Duganella</taxon>
    </lineage>
</organism>
<dbReference type="AlphaFoldDB" id="A0AA41L284"/>